<feature type="transmembrane region" description="Helical" evidence="8">
    <location>
        <begin position="16"/>
        <end position="36"/>
    </location>
</feature>
<feature type="transmembrane region" description="Helical" evidence="8">
    <location>
        <begin position="232"/>
        <end position="254"/>
    </location>
</feature>
<dbReference type="PANTHER" id="PTHR41523:SF8">
    <property type="entry name" value="ETHYLENE RESPONSE SENSOR PROTEIN"/>
    <property type="match status" value="1"/>
</dbReference>
<evidence type="ECO:0000313" key="11">
    <source>
        <dbReference type="Proteomes" id="UP000315673"/>
    </source>
</evidence>
<dbReference type="KEGG" id="spai:FPZ24_11090"/>
<dbReference type="GO" id="GO:0004673">
    <property type="term" value="F:protein histidine kinase activity"/>
    <property type="evidence" value="ECO:0007669"/>
    <property type="project" value="UniProtKB-EC"/>
</dbReference>
<evidence type="ECO:0000259" key="9">
    <source>
        <dbReference type="Pfam" id="PF07568"/>
    </source>
</evidence>
<keyword evidence="3" id="KW-0597">Phosphoprotein</keyword>
<feature type="domain" description="Signal transduction histidine kinase subgroup 2 dimerisation and phosphoacceptor" evidence="9">
    <location>
        <begin position="325"/>
        <end position="399"/>
    </location>
</feature>
<evidence type="ECO:0000256" key="6">
    <source>
        <dbReference type="ARBA" id="ARBA00022777"/>
    </source>
</evidence>
<dbReference type="Pfam" id="PF07568">
    <property type="entry name" value="HisKA_2"/>
    <property type="match status" value="1"/>
</dbReference>
<comment type="catalytic activity">
    <reaction evidence="1">
        <text>ATP + protein L-histidine = ADP + protein N-phospho-L-histidine.</text>
        <dbReference type="EC" id="2.7.13.3"/>
    </reaction>
</comment>
<keyword evidence="6 10" id="KW-0418">Kinase</keyword>
<evidence type="ECO:0000313" key="10">
    <source>
        <dbReference type="EMBL" id="QDZ09162.1"/>
    </source>
</evidence>
<keyword evidence="8" id="KW-0812">Transmembrane</keyword>
<name>A0A5B8LP39_9SPHN</name>
<protein>
    <recommendedName>
        <fullName evidence="2">histidine kinase</fullName>
        <ecNumber evidence="2">2.7.13.3</ecNumber>
    </recommendedName>
</protein>
<dbReference type="InterPro" id="IPR011495">
    <property type="entry name" value="Sig_transdc_His_kin_sub2_dim/P"/>
</dbReference>
<dbReference type="OrthoDB" id="9767435at2"/>
<dbReference type="EC" id="2.7.13.3" evidence="2"/>
<dbReference type="Gene3D" id="3.30.450.20">
    <property type="entry name" value="PAS domain"/>
    <property type="match status" value="1"/>
</dbReference>
<evidence type="ECO:0000256" key="4">
    <source>
        <dbReference type="ARBA" id="ARBA00022679"/>
    </source>
</evidence>
<evidence type="ECO:0000256" key="8">
    <source>
        <dbReference type="SAM" id="Phobius"/>
    </source>
</evidence>
<keyword evidence="4" id="KW-0808">Transferase</keyword>
<proteinExistence type="predicted"/>
<keyword evidence="5" id="KW-0547">Nucleotide-binding</keyword>
<evidence type="ECO:0000256" key="3">
    <source>
        <dbReference type="ARBA" id="ARBA00022553"/>
    </source>
</evidence>
<sequence length="516" mass="54902">MTIGARFGRLQTGAKIFLILLAALLPFAIIAILATLSTTRQASMEAQSQLRVAAQESSRNLAIELVGDMAALTTAMNALAADHADAPSCARARGVFAQQIAAGASFSIIDRTGRMLCGTSSPYPAPDAIAGGQPAGRVVPGKGVVLSITAANGDLRGSAFFPAPFLTDIAKPTVTGVDYAETIRGADGQDLALRALDRDSPLDSHQAVNAPLNVGNLTLNVSMRRNLITSPILIAMLLPILMWLAAASIAWFVVDRLLIQPLRTLRARVAAYRPGEAIDSADVRSLPAQEIRELGETFRSLSRTLILHEAGLAEGLVRQTKLTREVHHRVKNNLQVISSLINLHSRGAEAAEAARAYSSIQRRVDALSVVHRHHFAEMEDHRGLSLRAVIGELASNIRATSPEASKLGIQLEIEPYLVSQDTAIAIAFLLTEIIELAISISPGAQFRLSVRAGETPASAILRASSPALADSDALKAALGQRYGRVMEGLSRQLRSPLHHDPLAGSYEIAVAVTGKD</sequence>
<reference evidence="10 11" key="1">
    <citation type="submission" date="2019-07" db="EMBL/GenBank/DDBJ databases">
        <title>Full genome sequence of Sphingomonas sp. 4R-6-7(HKS19).</title>
        <authorList>
            <person name="Im W.-T."/>
        </authorList>
    </citation>
    <scope>NUCLEOTIDE SEQUENCE [LARGE SCALE GENOMIC DNA]</scope>
    <source>
        <strain evidence="10 11">HKS19</strain>
    </source>
</reference>
<evidence type="ECO:0000256" key="1">
    <source>
        <dbReference type="ARBA" id="ARBA00000085"/>
    </source>
</evidence>
<evidence type="ECO:0000256" key="2">
    <source>
        <dbReference type="ARBA" id="ARBA00012438"/>
    </source>
</evidence>
<gene>
    <name evidence="10" type="ORF">FPZ24_11090</name>
</gene>
<keyword evidence="7" id="KW-0067">ATP-binding</keyword>
<dbReference type="Proteomes" id="UP000315673">
    <property type="component" value="Chromosome"/>
</dbReference>
<keyword evidence="11" id="KW-1185">Reference proteome</keyword>
<dbReference type="PANTHER" id="PTHR41523">
    <property type="entry name" value="TWO-COMPONENT SYSTEM SENSOR PROTEIN"/>
    <property type="match status" value="1"/>
</dbReference>
<keyword evidence="8" id="KW-0472">Membrane</keyword>
<dbReference type="AlphaFoldDB" id="A0A5B8LP39"/>
<evidence type="ECO:0000256" key="5">
    <source>
        <dbReference type="ARBA" id="ARBA00022741"/>
    </source>
</evidence>
<organism evidence="10 11">
    <name type="scientific">Sphingomonas panacisoli</name>
    <dbReference type="NCBI Taxonomy" id="1813879"/>
    <lineage>
        <taxon>Bacteria</taxon>
        <taxon>Pseudomonadati</taxon>
        <taxon>Pseudomonadota</taxon>
        <taxon>Alphaproteobacteria</taxon>
        <taxon>Sphingomonadales</taxon>
        <taxon>Sphingomonadaceae</taxon>
        <taxon>Sphingomonas</taxon>
    </lineage>
</organism>
<keyword evidence="8" id="KW-1133">Transmembrane helix</keyword>
<accession>A0A5B8LP39</accession>
<dbReference type="EMBL" id="CP042306">
    <property type="protein sequence ID" value="QDZ09162.1"/>
    <property type="molecule type" value="Genomic_DNA"/>
</dbReference>
<evidence type="ECO:0000256" key="7">
    <source>
        <dbReference type="ARBA" id="ARBA00022840"/>
    </source>
</evidence>
<dbReference type="GO" id="GO:0005524">
    <property type="term" value="F:ATP binding"/>
    <property type="evidence" value="ECO:0007669"/>
    <property type="project" value="UniProtKB-KW"/>
</dbReference>